<evidence type="ECO:0000256" key="1">
    <source>
        <dbReference type="ARBA" id="ARBA00008056"/>
    </source>
</evidence>
<dbReference type="InterPro" id="IPR027443">
    <property type="entry name" value="IPNS-like_sf"/>
</dbReference>
<dbReference type="GO" id="GO:0016491">
    <property type="term" value="F:oxidoreductase activity"/>
    <property type="evidence" value="ECO:0007669"/>
    <property type="project" value="UniProtKB-KW"/>
</dbReference>
<dbReference type="Pfam" id="PF03171">
    <property type="entry name" value="2OG-FeII_Oxy"/>
    <property type="match status" value="1"/>
</dbReference>
<dbReference type="InterPro" id="IPR050295">
    <property type="entry name" value="Plant_2OG-oxidoreductases"/>
</dbReference>
<protein>
    <recommendedName>
        <fullName evidence="6">Fe2OG dioxygenase domain-containing protein</fullName>
    </recommendedName>
</protein>
<keyword evidence="3" id="KW-0847">Vitamin C</keyword>
<feature type="non-terminal residue" evidence="7">
    <location>
        <position position="1"/>
    </location>
</feature>
<keyword evidence="2 5" id="KW-0479">Metal-binding</keyword>
<dbReference type="AlphaFoldDB" id="A0AAV0HLC2"/>
<dbReference type="PANTHER" id="PTHR47991">
    <property type="entry name" value="OXOGLUTARATE/IRON-DEPENDENT DIOXYGENASE"/>
    <property type="match status" value="1"/>
</dbReference>
<evidence type="ECO:0000313" key="8">
    <source>
        <dbReference type="Proteomes" id="UP001154282"/>
    </source>
</evidence>
<evidence type="ECO:0000256" key="2">
    <source>
        <dbReference type="ARBA" id="ARBA00022723"/>
    </source>
</evidence>
<keyword evidence="5" id="KW-0560">Oxidoreductase</keyword>
<organism evidence="7 8">
    <name type="scientific">Linum tenue</name>
    <dbReference type="NCBI Taxonomy" id="586396"/>
    <lineage>
        <taxon>Eukaryota</taxon>
        <taxon>Viridiplantae</taxon>
        <taxon>Streptophyta</taxon>
        <taxon>Embryophyta</taxon>
        <taxon>Tracheophyta</taxon>
        <taxon>Spermatophyta</taxon>
        <taxon>Magnoliopsida</taxon>
        <taxon>eudicotyledons</taxon>
        <taxon>Gunneridae</taxon>
        <taxon>Pentapetalae</taxon>
        <taxon>rosids</taxon>
        <taxon>fabids</taxon>
        <taxon>Malpighiales</taxon>
        <taxon>Linaceae</taxon>
        <taxon>Linum</taxon>
    </lineage>
</organism>
<evidence type="ECO:0000259" key="6">
    <source>
        <dbReference type="PROSITE" id="PS51471"/>
    </source>
</evidence>
<dbReference type="Pfam" id="PF14226">
    <property type="entry name" value="DIOX_N"/>
    <property type="match status" value="1"/>
</dbReference>
<dbReference type="EMBL" id="CAMGYJ010000002">
    <property type="protein sequence ID" value="CAI0386110.1"/>
    <property type="molecule type" value="Genomic_DNA"/>
</dbReference>
<dbReference type="InterPro" id="IPR026992">
    <property type="entry name" value="DIOX_N"/>
</dbReference>
<dbReference type="PROSITE" id="PS51471">
    <property type="entry name" value="FE2OG_OXY"/>
    <property type="match status" value="1"/>
</dbReference>
<evidence type="ECO:0000256" key="4">
    <source>
        <dbReference type="ARBA" id="ARBA00023004"/>
    </source>
</evidence>
<comment type="similarity">
    <text evidence="1 5">Belongs to the iron/ascorbate-dependent oxidoreductase family.</text>
</comment>
<proteinExistence type="inferred from homology"/>
<dbReference type="SUPFAM" id="SSF51197">
    <property type="entry name" value="Clavaminate synthase-like"/>
    <property type="match status" value="1"/>
</dbReference>
<name>A0AAV0HLC2_9ROSI</name>
<evidence type="ECO:0000256" key="3">
    <source>
        <dbReference type="ARBA" id="ARBA00022896"/>
    </source>
</evidence>
<dbReference type="Proteomes" id="UP001154282">
    <property type="component" value="Unassembled WGS sequence"/>
</dbReference>
<dbReference type="GO" id="GO:0046872">
    <property type="term" value="F:metal ion binding"/>
    <property type="evidence" value="ECO:0007669"/>
    <property type="project" value="UniProtKB-KW"/>
</dbReference>
<gene>
    <name evidence="7" type="ORF">LITE_LOCUS5012</name>
</gene>
<dbReference type="InterPro" id="IPR005123">
    <property type="entry name" value="Oxoglu/Fe-dep_dioxygenase_dom"/>
</dbReference>
<feature type="domain" description="Fe2OG dioxygenase" evidence="6">
    <location>
        <begin position="201"/>
        <end position="299"/>
    </location>
</feature>
<reference evidence="7" key="1">
    <citation type="submission" date="2022-08" db="EMBL/GenBank/DDBJ databases">
        <authorList>
            <person name="Gutierrez-Valencia J."/>
        </authorList>
    </citation>
    <scope>NUCLEOTIDE SEQUENCE</scope>
</reference>
<accession>A0AAV0HLC2</accession>
<comment type="caution">
    <text evidence="7">The sequence shown here is derived from an EMBL/GenBank/DDBJ whole genome shotgun (WGS) entry which is preliminary data.</text>
</comment>
<dbReference type="Gene3D" id="2.60.120.330">
    <property type="entry name" value="B-lactam Antibiotic, Isopenicillin N Synthase, Chain"/>
    <property type="match status" value="1"/>
</dbReference>
<evidence type="ECO:0000313" key="7">
    <source>
        <dbReference type="EMBL" id="CAI0386110.1"/>
    </source>
</evidence>
<keyword evidence="8" id="KW-1185">Reference proteome</keyword>
<sequence>CFCRINIVTDTMAAKLVSSWYKEVECLPESYILPPEERPGDRPVPVSNQIPVVDLEAPDSAQLIVDACQEFGFFQVTNHGVGEELMEDGMKVFEEFFGMSKEEEGVVCNLYSDTPTTEPCVVSTSSGNNVNSEKVHFWRDVLRHSCHPLHQYLPFWPHKPHRYREVVGECSVEVRKLGFRILEKISRGLGLSSGYLEEFSKFMYLQVNHYPPCPDPTLSLGVYKHVDPTILTILRQDSYGLQVFKDGHWIGVQPIPNAFVVNVGHQLQIISNGKLKSAEHRAVTNSVKARTSGAFFLHPDVDTIIEPAKALVNAANPALYRSFPSYEFVKRYSANRGDVEETIKAFQL</sequence>
<dbReference type="InterPro" id="IPR044861">
    <property type="entry name" value="IPNS-like_FE2OG_OXY"/>
</dbReference>
<dbReference type="GO" id="GO:0031418">
    <property type="term" value="F:L-ascorbic acid binding"/>
    <property type="evidence" value="ECO:0007669"/>
    <property type="project" value="UniProtKB-KW"/>
</dbReference>
<keyword evidence="4 5" id="KW-0408">Iron</keyword>
<evidence type="ECO:0000256" key="5">
    <source>
        <dbReference type="RuleBase" id="RU003682"/>
    </source>
</evidence>